<feature type="compositionally biased region" description="Low complexity" evidence="1">
    <location>
        <begin position="336"/>
        <end position="373"/>
    </location>
</feature>
<evidence type="ECO:0000256" key="1">
    <source>
        <dbReference type="SAM" id="MobiDB-lite"/>
    </source>
</evidence>
<sequence length="421" mass="43246">MSALSLVGGGLFAISSTPAQANTVGVDLDYNCTGGIGQGTKLRVTVTAPTTMTVGQPIGVKWNIAYHDQTAFTSPSYLAPQSKLSAKGALQIEGPWSGNTSAGGSLDQWELKKGDRLKLPSLDTGKVGATEPGEIRITPGDLVVDFTPAEGEKAVDDDELPLGAYEGTWRDVAGRDVHETTARNASVSLKFLGTGVDFITEKDQQPGNLKLEVDGVVHAPEVVDPPKGGDGALDDGPKVGGHRLWKVRDLSYNEHTVKVTNLEDGKSAVVDAFRVVTPRFEAPPDDFRSTCSPDPKNVTLTINIGEKPPTTPPPNPGDNGNNNGGQNGNGNGNGGQSTATTTATATVTASPSPVPTNTRTVTATATPQVQITPVGAPQTGESPAPPSGGALIGAGSAMLVGAIMGGVALRRRRAAHAGAGR</sequence>
<feature type="transmembrane region" description="Helical" evidence="2">
    <location>
        <begin position="388"/>
        <end position="409"/>
    </location>
</feature>
<keyword evidence="2" id="KW-0472">Membrane</keyword>
<keyword evidence="2" id="KW-1133">Transmembrane helix</keyword>
<reference evidence="4 5" key="1">
    <citation type="submission" date="2018-06" db="EMBL/GenBank/DDBJ databases">
        <title>Sphaerisporangium craniellae sp. nov., isolated from a marine sponge in the South China Sea.</title>
        <authorList>
            <person name="Li L."/>
        </authorList>
    </citation>
    <scope>NUCLEOTIDE SEQUENCE [LARGE SCALE GENOMIC DNA]</scope>
    <source>
        <strain evidence="4 5">LHW63015</strain>
    </source>
</reference>
<name>A0A366M784_9ACTN</name>
<comment type="caution">
    <text evidence="4">The sequence shown here is derived from an EMBL/GenBank/DDBJ whole genome shotgun (WGS) entry which is preliminary data.</text>
</comment>
<evidence type="ECO:0000256" key="2">
    <source>
        <dbReference type="SAM" id="Phobius"/>
    </source>
</evidence>
<proteinExistence type="predicted"/>
<feature type="compositionally biased region" description="Gly residues" evidence="1">
    <location>
        <begin position="322"/>
        <end position="335"/>
    </location>
</feature>
<accession>A0A366M784</accession>
<evidence type="ECO:0000313" key="4">
    <source>
        <dbReference type="EMBL" id="RBQ22025.1"/>
    </source>
</evidence>
<keyword evidence="3" id="KW-0732">Signal</keyword>
<feature type="signal peptide" evidence="3">
    <location>
        <begin position="1"/>
        <end position="21"/>
    </location>
</feature>
<dbReference type="AlphaFoldDB" id="A0A366M784"/>
<dbReference type="Proteomes" id="UP000253303">
    <property type="component" value="Unassembled WGS sequence"/>
</dbReference>
<evidence type="ECO:0008006" key="6">
    <source>
        <dbReference type="Google" id="ProtNLM"/>
    </source>
</evidence>
<organism evidence="4 5">
    <name type="scientific">Spongiactinospora rosea</name>
    <dbReference type="NCBI Taxonomy" id="2248750"/>
    <lineage>
        <taxon>Bacteria</taxon>
        <taxon>Bacillati</taxon>
        <taxon>Actinomycetota</taxon>
        <taxon>Actinomycetes</taxon>
        <taxon>Streptosporangiales</taxon>
        <taxon>Streptosporangiaceae</taxon>
        <taxon>Spongiactinospora</taxon>
    </lineage>
</organism>
<feature type="region of interest" description="Disordered" evidence="1">
    <location>
        <begin position="281"/>
        <end position="390"/>
    </location>
</feature>
<keyword evidence="2" id="KW-0812">Transmembrane</keyword>
<gene>
    <name evidence="4" type="ORF">DP939_05010</name>
</gene>
<keyword evidence="5" id="KW-1185">Reference proteome</keyword>
<evidence type="ECO:0000256" key="3">
    <source>
        <dbReference type="SAM" id="SignalP"/>
    </source>
</evidence>
<dbReference type="EMBL" id="QMEY01000001">
    <property type="protein sequence ID" value="RBQ22025.1"/>
    <property type="molecule type" value="Genomic_DNA"/>
</dbReference>
<evidence type="ECO:0000313" key="5">
    <source>
        <dbReference type="Proteomes" id="UP000253303"/>
    </source>
</evidence>
<feature type="chain" id="PRO_5016594509" description="LPXTG-motif cell wall-anchored protein" evidence="3">
    <location>
        <begin position="22"/>
        <end position="421"/>
    </location>
</feature>
<dbReference type="Gene3D" id="2.60.120.260">
    <property type="entry name" value="Galactose-binding domain-like"/>
    <property type="match status" value="1"/>
</dbReference>
<protein>
    <recommendedName>
        <fullName evidence="6">LPXTG-motif cell wall-anchored protein</fullName>
    </recommendedName>
</protein>